<evidence type="ECO:0000313" key="2">
    <source>
        <dbReference type="Proteomes" id="UP000324748"/>
    </source>
</evidence>
<name>A0A5B0QUT0_PUCGR</name>
<dbReference type="AlphaFoldDB" id="A0A5B0QUT0"/>
<dbReference type="EMBL" id="VSWC01000003">
    <property type="protein sequence ID" value="KAA1116665.1"/>
    <property type="molecule type" value="Genomic_DNA"/>
</dbReference>
<accession>A0A5B0QUT0</accession>
<proteinExistence type="predicted"/>
<dbReference type="PANTHER" id="PTHR33069">
    <property type="entry name" value="CHROMOSOME 7, WHOLE GENOME SHOTGUN SEQUENCE-RELATED"/>
    <property type="match status" value="1"/>
</dbReference>
<reference evidence="1 2" key="1">
    <citation type="submission" date="2019-05" db="EMBL/GenBank/DDBJ databases">
        <title>Emergence of the Ug99 lineage of the wheat stem rust pathogen through somatic hybridization.</title>
        <authorList>
            <person name="Li F."/>
            <person name="Upadhyaya N.M."/>
            <person name="Sperschneider J."/>
            <person name="Matny O."/>
            <person name="Nguyen-Phuc H."/>
            <person name="Mago R."/>
            <person name="Raley C."/>
            <person name="Miller M.E."/>
            <person name="Silverstein K.A.T."/>
            <person name="Henningsen E."/>
            <person name="Hirsch C.D."/>
            <person name="Visser B."/>
            <person name="Pretorius Z.A."/>
            <person name="Steffenson B.J."/>
            <person name="Schwessinger B."/>
            <person name="Dodds P.N."/>
            <person name="Figueroa M."/>
        </authorList>
    </citation>
    <scope>NUCLEOTIDE SEQUENCE [LARGE SCALE GENOMIC DNA]</scope>
    <source>
        <strain evidence="1">21-0</strain>
    </source>
</reference>
<protein>
    <submittedName>
        <fullName evidence="1">Uncharacterized protein</fullName>
    </submittedName>
</protein>
<comment type="caution">
    <text evidence="1">The sequence shown here is derived from an EMBL/GenBank/DDBJ whole genome shotgun (WGS) entry which is preliminary data.</text>
</comment>
<dbReference type="PANTHER" id="PTHR33069:SF3">
    <property type="entry name" value="DYNEIN HEAVY CHAIN TAIL DOMAIN-CONTAINING PROTEIN"/>
    <property type="match status" value="1"/>
</dbReference>
<sequence length="201" mass="22560">MLLGPDGSLFLSPLPAGESLVLAHSTSGYSAPRRSRDADFDKFEIELAEHILPILKLSRLLLKKLSKRGLSGEEGIESYTELSSKQLTSLLEFGSKLHISVTGIARTIRGLIPPVNYERVGRSLRSMAKPLNTKFEVPLAIISSCFVPMLATDVDGFSVQNYYREWMVTWSTQFGVAIGNFNDGLRLYERHPPYIERSRLW</sequence>
<dbReference type="Proteomes" id="UP000324748">
    <property type="component" value="Unassembled WGS sequence"/>
</dbReference>
<gene>
    <name evidence="1" type="ORF">PGT21_021980</name>
</gene>
<organism evidence="1 2">
    <name type="scientific">Puccinia graminis f. sp. tritici</name>
    <dbReference type="NCBI Taxonomy" id="56615"/>
    <lineage>
        <taxon>Eukaryota</taxon>
        <taxon>Fungi</taxon>
        <taxon>Dikarya</taxon>
        <taxon>Basidiomycota</taxon>
        <taxon>Pucciniomycotina</taxon>
        <taxon>Pucciniomycetes</taxon>
        <taxon>Pucciniales</taxon>
        <taxon>Pucciniaceae</taxon>
        <taxon>Puccinia</taxon>
    </lineage>
</organism>
<keyword evidence="2" id="KW-1185">Reference proteome</keyword>
<evidence type="ECO:0000313" key="1">
    <source>
        <dbReference type="EMBL" id="KAA1116665.1"/>
    </source>
</evidence>